<dbReference type="PANTHER" id="PTHR37534">
    <property type="entry name" value="TRANSCRIPTIONAL ACTIVATOR PROTEIN UGA3"/>
    <property type="match status" value="1"/>
</dbReference>
<dbReference type="InterPro" id="IPR021858">
    <property type="entry name" value="Fun_TF"/>
</dbReference>
<reference evidence="3 4" key="1">
    <citation type="journal article" date="2024" name="Front Chem Biol">
        <title>Unveiling the potential of Daldinia eschscholtzii MFLUCC 19-0629 through bioactivity and bioinformatics studies for enhanced sustainable agriculture production.</title>
        <authorList>
            <person name="Brooks S."/>
            <person name="Weaver J.A."/>
            <person name="Klomchit A."/>
            <person name="Alharthi S.A."/>
            <person name="Onlamun T."/>
            <person name="Nurani R."/>
            <person name="Vong T.K."/>
            <person name="Alberti F."/>
            <person name="Greco C."/>
        </authorList>
    </citation>
    <scope>NUCLEOTIDE SEQUENCE [LARGE SCALE GENOMIC DNA]</scope>
    <source>
        <strain evidence="3">MFLUCC 19-0629</strain>
    </source>
</reference>
<proteinExistence type="predicted"/>
<sequence>MDAKKLEREMALAITNSAIGECPEIRRRANLKVPDLDRDTRLDETTTGHVKSFSPYKRNHKGTGLRLSWPNAGDGRRAVVAKLSSHTSQYASSHDNNGPCSSDARIAHVSYADVEMHYNIANPVANVQYTASQSLAVFGHDPVDLGNLLIRISLASETTSAVAALQSLLALSSLHRHDVHSQAVELKISALKSLAAAAGSHFGTTEAAQHVAAGMLLCSFEVHQASCTSGQWLWYLSGVKNLIKATGLDKYPQDSDLAMLLDWVYYFDVLARFTLQHWNRDTTENKSAILNIRAEASQAAPPALTIVELLSEVCDAVSTRPPAGSSVEDVNDYKSFLKILDWRIRSIPVKSMVDDNADASLITELYQLAMLVYLHRATENVLNQTSRTQQHIDRAFTIFSQLDSCVRQFPIFVLGCEARRDDQRAVVLELISRSEKLESSRSFNHVKILMQAIWAQDDLANGDINYWDKLSYIISRCSILPTFV</sequence>
<dbReference type="GO" id="GO:0000976">
    <property type="term" value="F:transcription cis-regulatory region binding"/>
    <property type="evidence" value="ECO:0007669"/>
    <property type="project" value="TreeGrafter"/>
</dbReference>
<comment type="caution">
    <text evidence="3">The sequence shown here is derived from an EMBL/GenBank/DDBJ whole genome shotgun (WGS) entry which is preliminary data.</text>
</comment>
<dbReference type="GO" id="GO:0005634">
    <property type="term" value="C:nucleus"/>
    <property type="evidence" value="ECO:0007669"/>
    <property type="project" value="UniProtKB-SubCell"/>
</dbReference>
<organism evidence="3 4">
    <name type="scientific">Daldinia eschscholtzii</name>
    <dbReference type="NCBI Taxonomy" id="292717"/>
    <lineage>
        <taxon>Eukaryota</taxon>
        <taxon>Fungi</taxon>
        <taxon>Dikarya</taxon>
        <taxon>Ascomycota</taxon>
        <taxon>Pezizomycotina</taxon>
        <taxon>Sordariomycetes</taxon>
        <taxon>Xylariomycetidae</taxon>
        <taxon>Xylariales</taxon>
        <taxon>Hypoxylaceae</taxon>
        <taxon>Daldinia</taxon>
    </lineage>
</organism>
<dbReference type="GO" id="GO:0003700">
    <property type="term" value="F:DNA-binding transcription factor activity"/>
    <property type="evidence" value="ECO:0007669"/>
    <property type="project" value="TreeGrafter"/>
</dbReference>
<dbReference type="AlphaFoldDB" id="A0AAX6MXX9"/>
<name>A0AAX6MXX9_9PEZI</name>
<dbReference type="PANTHER" id="PTHR37534:SF39">
    <property type="entry name" value="TRANSCRIPTION FACTOR DOMAIN-CONTAINING PROTEIN"/>
    <property type="match status" value="1"/>
</dbReference>
<dbReference type="Proteomes" id="UP001369815">
    <property type="component" value="Unassembled WGS sequence"/>
</dbReference>
<dbReference type="GO" id="GO:0045944">
    <property type="term" value="P:positive regulation of transcription by RNA polymerase II"/>
    <property type="evidence" value="ECO:0007669"/>
    <property type="project" value="TreeGrafter"/>
</dbReference>
<evidence type="ECO:0008006" key="5">
    <source>
        <dbReference type="Google" id="ProtNLM"/>
    </source>
</evidence>
<evidence type="ECO:0000256" key="2">
    <source>
        <dbReference type="ARBA" id="ARBA00023242"/>
    </source>
</evidence>
<evidence type="ECO:0000313" key="4">
    <source>
        <dbReference type="Proteomes" id="UP001369815"/>
    </source>
</evidence>
<comment type="subcellular location">
    <subcellularLocation>
        <location evidence="1">Nucleus</location>
    </subcellularLocation>
</comment>
<dbReference type="EMBL" id="JBANMG010000001">
    <property type="protein sequence ID" value="KAK6957465.1"/>
    <property type="molecule type" value="Genomic_DNA"/>
</dbReference>
<keyword evidence="4" id="KW-1185">Reference proteome</keyword>
<gene>
    <name evidence="3" type="ORF">Daesc_000251</name>
</gene>
<keyword evidence="2" id="KW-0539">Nucleus</keyword>
<evidence type="ECO:0000256" key="1">
    <source>
        <dbReference type="ARBA" id="ARBA00004123"/>
    </source>
</evidence>
<accession>A0AAX6MXX9</accession>
<protein>
    <recommendedName>
        <fullName evidence="5">Fungal-specific transcription factor domain-containing protein</fullName>
    </recommendedName>
</protein>
<evidence type="ECO:0000313" key="3">
    <source>
        <dbReference type="EMBL" id="KAK6957465.1"/>
    </source>
</evidence>
<dbReference type="Pfam" id="PF11951">
    <property type="entry name" value="Fungal_trans_2"/>
    <property type="match status" value="1"/>
</dbReference>